<dbReference type="EMBL" id="CP087977">
    <property type="protein sequence ID" value="UUZ44493.1"/>
    <property type="molecule type" value="Genomic_DNA"/>
</dbReference>
<sequence length="180" mass="20457">MHFYPDHDWMTELGEGLPVYRPPLNMAALFAEPAPGTVSDGSAGQVEGLTVRYLTPHNKWSIHSEYRDNLFMLSLSRGGQNIWMSDRDAAKVGIKDNDWIEAVNLQRRRRGRGDRLPPHARRNGVHVPRTGPADRRTARRDVRQARRHPQLPDAAAREAVPPDRGLCPADLRLQLSRPHR</sequence>
<reference evidence="1" key="1">
    <citation type="submission" date="2021-11" db="EMBL/GenBank/DDBJ databases">
        <title>Study of the species diversity of bacterial strains isolated from a unique natural object - Shulgan-Tash cave (Bashkiria).</title>
        <authorList>
            <person name="Sazanova A.L."/>
            <person name="Chirak E.R."/>
            <person name="Safronova V.I."/>
        </authorList>
    </citation>
    <scope>NUCLEOTIDE SEQUENCE</scope>
    <source>
        <strain evidence="1">P1</strain>
    </source>
</reference>
<evidence type="ECO:0000313" key="2">
    <source>
        <dbReference type="Proteomes" id="UP001059663"/>
    </source>
</evidence>
<protein>
    <submittedName>
        <fullName evidence="1">Uncharacterized protein</fullName>
    </submittedName>
</protein>
<dbReference type="Proteomes" id="UP001059663">
    <property type="component" value="Chromosome"/>
</dbReference>
<name>A0AC61U3R3_9MICO</name>
<evidence type="ECO:0000313" key="1">
    <source>
        <dbReference type="EMBL" id="UUZ44493.1"/>
    </source>
</evidence>
<accession>A0AC61U3R3</accession>
<gene>
    <name evidence="1" type="ORF">LP422_19220</name>
</gene>
<organism evidence="1 2">
    <name type="scientific">Janibacter limosus</name>
    <dbReference type="NCBI Taxonomy" id="53458"/>
    <lineage>
        <taxon>Bacteria</taxon>
        <taxon>Bacillati</taxon>
        <taxon>Actinomycetota</taxon>
        <taxon>Actinomycetes</taxon>
        <taxon>Micrococcales</taxon>
        <taxon>Intrasporangiaceae</taxon>
        <taxon>Janibacter</taxon>
    </lineage>
</organism>
<proteinExistence type="predicted"/>